<gene>
    <name evidence="2" type="ORF">CGI_10016925</name>
</gene>
<proteinExistence type="predicted"/>
<dbReference type="HOGENOM" id="CLU_710282_0_0_1"/>
<feature type="compositionally biased region" description="Polar residues" evidence="1">
    <location>
        <begin position="184"/>
        <end position="206"/>
    </location>
</feature>
<sequence length="372" mass="42675">MYPIDEFEFKMALMMLKTHDLTWQDHTINVEMMLAPLHAQLLASKHKALSTRCNTIKLIYDKERDTMVKNINIEKRLMERKRSVFLKRKSEIAFKRLSSAKSDPTNQRCLSIPSVNPKRGNSAPPVLSDAKQNDKVFLTEVRDVDKANTSEPDSRRNGSVTEISHPLSFSRNSFKSSITLPYFTGSQSSSRNESPQHTTTFTSQMRGKSVRFEENEDEERSGEILFEKINYARLQQKVRNFVHDQDDFNNRPAGYKLNFRTRQRFNFNSFGSNFKTQQQQPLVAKKSSKLSLNKDELERAFDKFCENKTKDNLHAMMKMATKQKASIRIARDQSIVPAIAVMKSAHKFRAVLGKNRATEDKPPAQSDGPGNG</sequence>
<feature type="region of interest" description="Disordered" evidence="1">
    <location>
        <begin position="184"/>
        <end position="217"/>
    </location>
</feature>
<feature type="region of interest" description="Disordered" evidence="1">
    <location>
        <begin position="97"/>
        <end position="164"/>
    </location>
</feature>
<organism evidence="2">
    <name type="scientific">Magallana gigas</name>
    <name type="common">Pacific oyster</name>
    <name type="synonym">Crassostrea gigas</name>
    <dbReference type="NCBI Taxonomy" id="29159"/>
    <lineage>
        <taxon>Eukaryota</taxon>
        <taxon>Metazoa</taxon>
        <taxon>Spiralia</taxon>
        <taxon>Lophotrochozoa</taxon>
        <taxon>Mollusca</taxon>
        <taxon>Bivalvia</taxon>
        <taxon>Autobranchia</taxon>
        <taxon>Pteriomorphia</taxon>
        <taxon>Ostreida</taxon>
        <taxon>Ostreoidea</taxon>
        <taxon>Ostreidae</taxon>
        <taxon>Magallana</taxon>
    </lineage>
</organism>
<dbReference type="InParanoid" id="K1Q072"/>
<accession>K1Q072</accession>
<evidence type="ECO:0000313" key="2">
    <source>
        <dbReference type="EMBL" id="EKC24754.1"/>
    </source>
</evidence>
<reference evidence="2" key="1">
    <citation type="journal article" date="2012" name="Nature">
        <title>The oyster genome reveals stress adaptation and complexity of shell formation.</title>
        <authorList>
            <person name="Zhang G."/>
            <person name="Fang X."/>
            <person name="Guo X."/>
            <person name="Li L."/>
            <person name="Luo R."/>
            <person name="Xu F."/>
            <person name="Yang P."/>
            <person name="Zhang L."/>
            <person name="Wang X."/>
            <person name="Qi H."/>
            <person name="Xiong Z."/>
            <person name="Que H."/>
            <person name="Xie Y."/>
            <person name="Holland P.W."/>
            <person name="Paps J."/>
            <person name="Zhu Y."/>
            <person name="Wu F."/>
            <person name="Chen Y."/>
            <person name="Wang J."/>
            <person name="Peng C."/>
            <person name="Meng J."/>
            <person name="Yang L."/>
            <person name="Liu J."/>
            <person name="Wen B."/>
            <person name="Zhang N."/>
            <person name="Huang Z."/>
            <person name="Zhu Q."/>
            <person name="Feng Y."/>
            <person name="Mount A."/>
            <person name="Hedgecock D."/>
            <person name="Xu Z."/>
            <person name="Liu Y."/>
            <person name="Domazet-Loso T."/>
            <person name="Du Y."/>
            <person name="Sun X."/>
            <person name="Zhang S."/>
            <person name="Liu B."/>
            <person name="Cheng P."/>
            <person name="Jiang X."/>
            <person name="Li J."/>
            <person name="Fan D."/>
            <person name="Wang W."/>
            <person name="Fu W."/>
            <person name="Wang T."/>
            <person name="Wang B."/>
            <person name="Zhang J."/>
            <person name="Peng Z."/>
            <person name="Li Y."/>
            <person name="Li N."/>
            <person name="Wang J."/>
            <person name="Chen M."/>
            <person name="He Y."/>
            <person name="Tan F."/>
            <person name="Song X."/>
            <person name="Zheng Q."/>
            <person name="Huang R."/>
            <person name="Yang H."/>
            <person name="Du X."/>
            <person name="Chen L."/>
            <person name="Yang M."/>
            <person name="Gaffney P.M."/>
            <person name="Wang S."/>
            <person name="Luo L."/>
            <person name="She Z."/>
            <person name="Ming Y."/>
            <person name="Huang W."/>
            <person name="Zhang S."/>
            <person name="Huang B."/>
            <person name="Zhang Y."/>
            <person name="Qu T."/>
            <person name="Ni P."/>
            <person name="Miao G."/>
            <person name="Wang J."/>
            <person name="Wang Q."/>
            <person name="Steinberg C.E."/>
            <person name="Wang H."/>
            <person name="Li N."/>
            <person name="Qian L."/>
            <person name="Zhang G."/>
            <person name="Li Y."/>
            <person name="Yang H."/>
            <person name="Liu X."/>
            <person name="Wang J."/>
            <person name="Yin Y."/>
            <person name="Wang J."/>
        </authorList>
    </citation>
    <scope>NUCLEOTIDE SEQUENCE [LARGE SCALE GENOMIC DNA]</scope>
    <source>
        <strain evidence="2">05x7-T-G4-1.051#20</strain>
    </source>
</reference>
<feature type="compositionally biased region" description="Basic and acidic residues" evidence="1">
    <location>
        <begin position="140"/>
        <end position="156"/>
    </location>
</feature>
<name>K1Q072_MAGGI</name>
<feature type="region of interest" description="Disordered" evidence="1">
    <location>
        <begin position="353"/>
        <end position="372"/>
    </location>
</feature>
<protein>
    <submittedName>
        <fullName evidence="2">Uncharacterized protein</fullName>
    </submittedName>
</protein>
<dbReference type="AlphaFoldDB" id="K1Q072"/>
<dbReference type="EMBL" id="JH818227">
    <property type="protein sequence ID" value="EKC24754.1"/>
    <property type="molecule type" value="Genomic_DNA"/>
</dbReference>
<feature type="compositionally biased region" description="Polar residues" evidence="1">
    <location>
        <begin position="99"/>
        <end position="109"/>
    </location>
</feature>
<evidence type="ECO:0000256" key="1">
    <source>
        <dbReference type="SAM" id="MobiDB-lite"/>
    </source>
</evidence>